<organism evidence="2 3">
    <name type="scientific">Solanum tuberosum</name>
    <name type="common">Potato</name>
    <dbReference type="NCBI Taxonomy" id="4113"/>
    <lineage>
        <taxon>Eukaryota</taxon>
        <taxon>Viridiplantae</taxon>
        <taxon>Streptophyta</taxon>
        <taxon>Embryophyta</taxon>
        <taxon>Tracheophyta</taxon>
        <taxon>Spermatophyta</taxon>
        <taxon>Magnoliopsida</taxon>
        <taxon>eudicotyledons</taxon>
        <taxon>Gunneridae</taxon>
        <taxon>Pentapetalae</taxon>
        <taxon>asterids</taxon>
        <taxon>lamiids</taxon>
        <taxon>Solanales</taxon>
        <taxon>Solanaceae</taxon>
        <taxon>Solanoideae</taxon>
        <taxon>Solaneae</taxon>
        <taxon>Solanum</taxon>
    </lineage>
</organism>
<feature type="domain" description="Integrase catalytic" evidence="1">
    <location>
        <begin position="1"/>
        <end position="165"/>
    </location>
</feature>
<evidence type="ECO:0000313" key="3">
    <source>
        <dbReference type="Proteomes" id="UP000826656"/>
    </source>
</evidence>
<name>A0ABQ7VA79_SOLTU</name>
<keyword evidence="3" id="KW-1185">Reference proteome</keyword>
<comment type="caution">
    <text evidence="2">The sequence shown here is derived from an EMBL/GenBank/DDBJ whole genome shotgun (WGS) entry which is preliminary data.</text>
</comment>
<dbReference type="InterPro" id="IPR036397">
    <property type="entry name" value="RNaseH_sf"/>
</dbReference>
<dbReference type="Gene3D" id="3.30.420.10">
    <property type="entry name" value="Ribonuclease H-like superfamily/Ribonuclease H"/>
    <property type="match status" value="1"/>
</dbReference>
<accession>A0ABQ7VA79</accession>
<evidence type="ECO:0000313" key="2">
    <source>
        <dbReference type="EMBL" id="KAH0760985.1"/>
    </source>
</evidence>
<dbReference type="InterPro" id="IPR001584">
    <property type="entry name" value="Integrase_cat-core"/>
</dbReference>
<sequence>MDFITCLPSSKGNTMIMTVLDRLTKYGHFISLPSTFSTHTVVEAFVVGIIRLYCPPRSIMTDRDPRFLHSFWQEINRLQGSTLAMSTTYHPQTDGQSEALNKCVEQYLRCYVAKALYGREPPTVALYILGSSVSKLVESYLLQRDEVLHVLKNNLLKAQNRMKRLTDKSRIDTFFEVGDWRDHKLRQRYFGPYQVLKRIGHVTYRLELPESAKIHYVFHTSMLKCFVGTPDQQVTLLHLSVPTTENLAKSNLEDNVAFGEASNVVNETIVDGDATLDEHMGLLSKTARKVIPPKRLADYVWKG</sequence>
<dbReference type="InterPro" id="IPR012337">
    <property type="entry name" value="RNaseH-like_sf"/>
</dbReference>
<protein>
    <recommendedName>
        <fullName evidence="1">Integrase catalytic domain-containing protein</fullName>
    </recommendedName>
</protein>
<gene>
    <name evidence="2" type="ORF">KY290_017058</name>
</gene>
<dbReference type="PROSITE" id="PS50994">
    <property type="entry name" value="INTEGRASE"/>
    <property type="match status" value="1"/>
</dbReference>
<evidence type="ECO:0000259" key="1">
    <source>
        <dbReference type="PROSITE" id="PS50994"/>
    </source>
</evidence>
<dbReference type="Pfam" id="PF24626">
    <property type="entry name" value="SH3_Tf2-1"/>
    <property type="match status" value="1"/>
</dbReference>
<dbReference type="PANTHER" id="PTHR45835:SF90">
    <property type="entry name" value="INTEGRASE CATALYTIC DOMAIN-CONTAINING PROTEIN"/>
    <property type="match status" value="1"/>
</dbReference>
<dbReference type="Proteomes" id="UP000826656">
    <property type="component" value="Unassembled WGS sequence"/>
</dbReference>
<dbReference type="InterPro" id="IPR056924">
    <property type="entry name" value="SH3_Tf2-1"/>
</dbReference>
<dbReference type="EMBL" id="JAIVGD010000013">
    <property type="protein sequence ID" value="KAH0760985.1"/>
    <property type="molecule type" value="Genomic_DNA"/>
</dbReference>
<dbReference type="SUPFAM" id="SSF53098">
    <property type="entry name" value="Ribonuclease H-like"/>
    <property type="match status" value="1"/>
</dbReference>
<dbReference type="PANTHER" id="PTHR45835">
    <property type="entry name" value="YALI0A06105P"/>
    <property type="match status" value="1"/>
</dbReference>
<reference evidence="2 3" key="1">
    <citation type="journal article" date="2021" name="bioRxiv">
        <title>Chromosome-scale and haplotype-resolved genome assembly of a tetraploid potato cultivar.</title>
        <authorList>
            <person name="Sun H."/>
            <person name="Jiao W.-B."/>
            <person name="Krause K."/>
            <person name="Campoy J.A."/>
            <person name="Goel M."/>
            <person name="Folz-Donahue K."/>
            <person name="Kukat C."/>
            <person name="Huettel B."/>
            <person name="Schneeberger K."/>
        </authorList>
    </citation>
    <scope>NUCLEOTIDE SEQUENCE [LARGE SCALE GENOMIC DNA]</scope>
    <source>
        <strain evidence="2">SolTubOtavaFocal</strain>
        <tissue evidence="2">Leaves</tissue>
    </source>
</reference>
<proteinExistence type="predicted"/>